<name>A0A955LWJ4_UNCKA</name>
<evidence type="ECO:0000259" key="6">
    <source>
        <dbReference type="PROSITE" id="PS00745"/>
    </source>
</evidence>
<gene>
    <name evidence="7" type="primary">prfB</name>
    <name evidence="7" type="ORF">KC573_03310</name>
</gene>
<accession>A0A955LWJ4</accession>
<dbReference type="GO" id="GO:0005737">
    <property type="term" value="C:cytoplasm"/>
    <property type="evidence" value="ECO:0007669"/>
    <property type="project" value="InterPro"/>
</dbReference>
<comment type="caution">
    <text evidence="7">The sequence shown here is derived from an EMBL/GenBank/DDBJ whole genome shotgun (WGS) entry which is preliminary data.</text>
</comment>
<keyword evidence="5" id="KW-0175">Coiled coil</keyword>
<reference evidence="7" key="1">
    <citation type="submission" date="2020-04" db="EMBL/GenBank/DDBJ databases">
        <authorList>
            <person name="Zhang T."/>
        </authorList>
    </citation>
    <scope>NUCLEOTIDE SEQUENCE</scope>
    <source>
        <strain evidence="7">HKST-UBA02</strain>
    </source>
</reference>
<dbReference type="Pfam" id="PF03462">
    <property type="entry name" value="PCRF"/>
    <property type="match status" value="1"/>
</dbReference>
<evidence type="ECO:0000256" key="1">
    <source>
        <dbReference type="ARBA" id="ARBA00010835"/>
    </source>
</evidence>
<reference evidence="7" key="2">
    <citation type="journal article" date="2021" name="Microbiome">
        <title>Successional dynamics and alternative stable states in a saline activated sludge microbial community over 9 years.</title>
        <authorList>
            <person name="Wang Y."/>
            <person name="Ye J."/>
            <person name="Ju F."/>
            <person name="Liu L."/>
            <person name="Boyd J.A."/>
            <person name="Deng Y."/>
            <person name="Parks D.H."/>
            <person name="Jiang X."/>
            <person name="Yin X."/>
            <person name="Woodcroft B.J."/>
            <person name="Tyson G.W."/>
            <person name="Hugenholtz P."/>
            <person name="Polz M.F."/>
            <person name="Zhang T."/>
        </authorList>
    </citation>
    <scope>NUCLEOTIDE SEQUENCE</scope>
    <source>
        <strain evidence="7">HKST-UBA02</strain>
    </source>
</reference>
<dbReference type="Proteomes" id="UP000699691">
    <property type="component" value="Unassembled WGS sequence"/>
</dbReference>
<dbReference type="PANTHER" id="PTHR43116">
    <property type="entry name" value="PEPTIDE CHAIN RELEASE FACTOR 2"/>
    <property type="match status" value="1"/>
</dbReference>
<evidence type="ECO:0000313" key="7">
    <source>
        <dbReference type="EMBL" id="MCA9397833.1"/>
    </source>
</evidence>
<evidence type="ECO:0000256" key="5">
    <source>
        <dbReference type="SAM" id="Coils"/>
    </source>
</evidence>
<evidence type="ECO:0000256" key="3">
    <source>
        <dbReference type="ARBA" id="ARBA00022917"/>
    </source>
</evidence>
<dbReference type="EMBL" id="JAGQKY010000159">
    <property type="protein sequence ID" value="MCA9397833.1"/>
    <property type="molecule type" value="Genomic_DNA"/>
</dbReference>
<proteinExistence type="inferred from homology"/>
<dbReference type="Gene3D" id="1.20.58.410">
    <property type="entry name" value="Release factor"/>
    <property type="match status" value="1"/>
</dbReference>
<dbReference type="HAMAP" id="MF_00094">
    <property type="entry name" value="Rel_fac_2"/>
    <property type="match status" value="1"/>
</dbReference>
<evidence type="ECO:0000313" key="8">
    <source>
        <dbReference type="Proteomes" id="UP000699691"/>
    </source>
</evidence>
<dbReference type="InterPro" id="IPR000352">
    <property type="entry name" value="Pep_chain_release_fac_I"/>
</dbReference>
<protein>
    <recommendedName>
        <fullName evidence="4">Peptide chain release factor 2</fullName>
    </recommendedName>
</protein>
<keyword evidence="2" id="KW-0488">Methylation</keyword>
<evidence type="ECO:0000256" key="2">
    <source>
        <dbReference type="ARBA" id="ARBA00022481"/>
    </source>
</evidence>
<feature type="coiled-coil region" evidence="5">
    <location>
        <begin position="50"/>
        <end position="77"/>
    </location>
</feature>
<comment type="similarity">
    <text evidence="1">Belongs to the prokaryotic/mitochondrial release factor family.</text>
</comment>
<dbReference type="InterPro" id="IPR004374">
    <property type="entry name" value="PrfB"/>
</dbReference>
<dbReference type="NCBIfam" id="TIGR00020">
    <property type="entry name" value="prfB"/>
    <property type="match status" value="1"/>
</dbReference>
<dbReference type="AlphaFoldDB" id="A0A955LWJ4"/>
<dbReference type="SUPFAM" id="SSF75620">
    <property type="entry name" value="Release factor"/>
    <property type="match status" value="1"/>
</dbReference>
<feature type="non-terminal residue" evidence="7">
    <location>
        <position position="358"/>
    </location>
</feature>
<dbReference type="PANTHER" id="PTHR43116:SF3">
    <property type="entry name" value="CLASS I PEPTIDE CHAIN RELEASE FACTOR"/>
    <property type="match status" value="1"/>
</dbReference>
<keyword evidence="3" id="KW-0648">Protein biosynthesis</keyword>
<dbReference type="Pfam" id="PF00472">
    <property type="entry name" value="RF-1"/>
    <property type="match status" value="1"/>
</dbReference>
<feature type="domain" description="Prokaryotic-type class I peptide chain release factors" evidence="6">
    <location>
        <begin position="249"/>
        <end position="265"/>
    </location>
</feature>
<dbReference type="InterPro" id="IPR005139">
    <property type="entry name" value="PCRF"/>
</dbReference>
<dbReference type="Gene3D" id="3.30.70.1660">
    <property type="match status" value="1"/>
</dbReference>
<evidence type="ECO:0000256" key="4">
    <source>
        <dbReference type="NCBIfam" id="TIGR00020"/>
    </source>
</evidence>
<organism evidence="7 8">
    <name type="scientific">candidate division WWE3 bacterium</name>
    <dbReference type="NCBI Taxonomy" id="2053526"/>
    <lineage>
        <taxon>Bacteria</taxon>
        <taxon>Katanobacteria</taxon>
    </lineage>
</organism>
<dbReference type="Gene3D" id="3.30.160.20">
    <property type="match status" value="1"/>
</dbReference>
<dbReference type="GO" id="GO:0016149">
    <property type="term" value="F:translation release factor activity, codon specific"/>
    <property type="evidence" value="ECO:0007669"/>
    <property type="project" value="InterPro"/>
</dbReference>
<dbReference type="SMART" id="SM00937">
    <property type="entry name" value="PCRF"/>
    <property type="match status" value="1"/>
</dbReference>
<sequence>MHELKESFQDISQRVKLLESKLDLESKRGQVRSLQAQTMKQDFWDDPQTAQKVSQELAELQKEITEIDEINNKISEDLAFMELAHQEGDTVSNPEFDEITQNLQNDLDSMSKSIDVLEHHVFLGGKYDRRPAILSIHSGQGGTEAMDWVAMLARMYERYAEQKSWKIEIVDEVRGEEAGYKSISFQISGTFAYGYLKHEAGTHRLVRQSPFNSDNLRQTSFALVEVMPLIDDEVDVEIPDSDLEFAASRSGGAGGQNVNKVATAVRLTHIPTGITVRVDKERDQHRNRDLAYQMLKSHLAQIEEEKIQQELQGIKGEYKKPTWGNQIRSYVLHPYQMVKDHRTEYEEGNAQSVLDGDL</sequence>
<dbReference type="PROSITE" id="PS00745">
    <property type="entry name" value="RF_PROK_I"/>
    <property type="match status" value="1"/>
</dbReference>
<dbReference type="InterPro" id="IPR045853">
    <property type="entry name" value="Pep_chain_release_fac_I_sf"/>
</dbReference>